<proteinExistence type="predicted"/>
<evidence type="ECO:0000313" key="4">
    <source>
        <dbReference type="Proteomes" id="UP000680865"/>
    </source>
</evidence>
<evidence type="ECO:0000313" key="3">
    <source>
        <dbReference type="EMBL" id="GIM81020.1"/>
    </source>
</evidence>
<feature type="compositionally biased region" description="Low complexity" evidence="1">
    <location>
        <begin position="48"/>
        <end position="66"/>
    </location>
</feature>
<sequence>MDRKLSWVAAGIAAIVMVGGCGLFRDDSGPASSLAGPVAETASIATASPTESISPEPKPKPSQSPSKSKKPKPKPSKTSATPTEDPNNFQLPACAKHEGKLVSKSKAKTALRTAAAKTYWPTSAPELKVPSRLVIATAWHESGWQSDVVNCDGGRGLMQVMPDTEAFINNRFAQTYDSHDYKQNAVLGANYLAWLTKVFGELYFKNTYDLSPAKCRSKSDMCLLNMVISGYNVGRGPVEEAYASKKLPNPEYVSTVRYLMLSCYCDKY</sequence>
<dbReference type="Proteomes" id="UP000680865">
    <property type="component" value="Unassembled WGS sequence"/>
</dbReference>
<dbReference type="PANTHER" id="PTHR37423">
    <property type="entry name" value="SOLUBLE LYTIC MUREIN TRANSGLYCOSYLASE-RELATED"/>
    <property type="match status" value="1"/>
</dbReference>
<dbReference type="Gene3D" id="1.10.530.10">
    <property type="match status" value="1"/>
</dbReference>
<dbReference type="InterPro" id="IPR008258">
    <property type="entry name" value="Transglycosylase_SLT_dom_1"/>
</dbReference>
<accession>A0A919VXR9</accession>
<keyword evidence="4" id="KW-1185">Reference proteome</keyword>
<dbReference type="EMBL" id="BOQP01000046">
    <property type="protein sequence ID" value="GIM81020.1"/>
    <property type="molecule type" value="Genomic_DNA"/>
</dbReference>
<dbReference type="CDD" id="cd00254">
    <property type="entry name" value="LT-like"/>
    <property type="match status" value="1"/>
</dbReference>
<dbReference type="RefSeq" id="WP_213001893.1">
    <property type="nucleotide sequence ID" value="NZ_BAAATW010000014.1"/>
</dbReference>
<evidence type="ECO:0000256" key="1">
    <source>
        <dbReference type="SAM" id="MobiDB-lite"/>
    </source>
</evidence>
<reference evidence="3" key="1">
    <citation type="submission" date="2021-03" db="EMBL/GenBank/DDBJ databases">
        <title>Whole genome shotgun sequence of Actinoplanes consettensis NBRC 14913.</title>
        <authorList>
            <person name="Komaki H."/>
            <person name="Tamura T."/>
        </authorList>
    </citation>
    <scope>NUCLEOTIDE SEQUENCE</scope>
    <source>
        <strain evidence="3">NBRC 14913</strain>
    </source>
</reference>
<dbReference type="Pfam" id="PF01464">
    <property type="entry name" value="SLT"/>
    <property type="match status" value="1"/>
</dbReference>
<organism evidence="3 4">
    <name type="scientific">Winogradskya consettensis</name>
    <dbReference type="NCBI Taxonomy" id="113560"/>
    <lineage>
        <taxon>Bacteria</taxon>
        <taxon>Bacillati</taxon>
        <taxon>Actinomycetota</taxon>
        <taxon>Actinomycetes</taxon>
        <taxon>Micromonosporales</taxon>
        <taxon>Micromonosporaceae</taxon>
        <taxon>Winogradskya</taxon>
    </lineage>
</organism>
<dbReference type="AlphaFoldDB" id="A0A919VXR9"/>
<name>A0A919VXR9_9ACTN</name>
<dbReference type="SUPFAM" id="SSF53955">
    <property type="entry name" value="Lysozyme-like"/>
    <property type="match status" value="1"/>
</dbReference>
<evidence type="ECO:0000259" key="2">
    <source>
        <dbReference type="Pfam" id="PF01464"/>
    </source>
</evidence>
<dbReference type="PANTHER" id="PTHR37423:SF2">
    <property type="entry name" value="MEMBRANE-BOUND LYTIC MUREIN TRANSGLYCOSYLASE C"/>
    <property type="match status" value="1"/>
</dbReference>
<feature type="domain" description="Transglycosylase SLT" evidence="2">
    <location>
        <begin position="126"/>
        <end position="246"/>
    </location>
</feature>
<comment type="caution">
    <text evidence="3">The sequence shown here is derived from an EMBL/GenBank/DDBJ whole genome shotgun (WGS) entry which is preliminary data.</text>
</comment>
<feature type="region of interest" description="Disordered" evidence="1">
    <location>
        <begin position="42"/>
        <end position="91"/>
    </location>
</feature>
<dbReference type="PROSITE" id="PS51257">
    <property type="entry name" value="PROKAR_LIPOPROTEIN"/>
    <property type="match status" value="1"/>
</dbReference>
<gene>
    <name evidence="3" type="ORF">Aco04nite_74470</name>
</gene>
<protein>
    <recommendedName>
        <fullName evidence="2">Transglycosylase SLT domain-containing protein</fullName>
    </recommendedName>
</protein>
<dbReference type="InterPro" id="IPR023346">
    <property type="entry name" value="Lysozyme-like_dom_sf"/>
</dbReference>